<keyword evidence="3" id="KW-0812">Transmembrane</keyword>
<dbReference type="GeneID" id="70247339"/>
<protein>
    <recommendedName>
        <fullName evidence="4">3-beta hydroxysteroid dehydrogenase/isomerase domain-containing protein</fullName>
    </recommendedName>
</protein>
<evidence type="ECO:0000256" key="1">
    <source>
        <dbReference type="ARBA" id="ARBA00009219"/>
    </source>
</evidence>
<reference evidence="5" key="1">
    <citation type="submission" date="2021-12" db="EMBL/GenBank/DDBJ databases">
        <title>Convergent genome expansion in fungi linked to evolution of root-endophyte symbiosis.</title>
        <authorList>
            <consortium name="DOE Joint Genome Institute"/>
            <person name="Ke Y.-H."/>
            <person name="Bonito G."/>
            <person name="Liao H.-L."/>
            <person name="Looney B."/>
            <person name="Rojas-Flechas A."/>
            <person name="Nash J."/>
            <person name="Hameed K."/>
            <person name="Schadt C."/>
            <person name="Martin F."/>
            <person name="Crous P.W."/>
            <person name="Miettinen O."/>
            <person name="Magnuson J.K."/>
            <person name="Labbe J."/>
            <person name="Jacobson D."/>
            <person name="Doktycz M.J."/>
            <person name="Veneault-Fourrey C."/>
            <person name="Kuo A."/>
            <person name="Mondo S."/>
            <person name="Calhoun S."/>
            <person name="Riley R."/>
            <person name="Ohm R."/>
            <person name="LaButti K."/>
            <person name="Andreopoulos B."/>
            <person name="Pangilinan J."/>
            <person name="Nolan M."/>
            <person name="Tritt A."/>
            <person name="Clum A."/>
            <person name="Lipzen A."/>
            <person name="Daum C."/>
            <person name="Barry K."/>
            <person name="Grigoriev I.V."/>
            <person name="Vilgalys R."/>
        </authorList>
    </citation>
    <scope>NUCLEOTIDE SEQUENCE</scope>
    <source>
        <strain evidence="5">PMI_201</strain>
    </source>
</reference>
<comment type="similarity">
    <text evidence="1">Belongs to the 3-beta-HSD family.</text>
</comment>
<dbReference type="GO" id="GO:0006694">
    <property type="term" value="P:steroid biosynthetic process"/>
    <property type="evidence" value="ECO:0007669"/>
    <property type="project" value="InterPro"/>
</dbReference>
<accession>A0AAD4KHU9</accession>
<keyword evidence="3" id="KW-1133">Transmembrane helix</keyword>
<sequence length="353" mass="38202">MATDLGVVLVVGGCGYLGSNLVKTLQAQPTCTAIHVVSRTPNQNLFPGVTYHAGDITDAGQATDLFAQINPRVVFHTASPKDTAPEHLLWKTNVEGTRNLLKAAAEAASTRVLVYTSSDSAMQQMPGVKQTEEIAKLHTEHSNANPYAKTKAIADAEVQAANAPPTLITAVLRIPGMYGENDDNCVGTLLSTIRKGEHNIQVGDNKPVFEVVYVEKACQAHILAAKRILEGRPVGGQAFFISDGVSLPYFDFARKLYAGAGHPVPSDQIKVIPLWLVVGLAYIGEWVYWIFTLNTKVPELRSRRIKYLAGGCQWDVSKAREQLGYEPVADQDAVIKKVAQTEIARLGISKKGA</sequence>
<name>A0AAD4KHU9_9EURO</name>
<evidence type="ECO:0000256" key="2">
    <source>
        <dbReference type="ARBA" id="ARBA00023002"/>
    </source>
</evidence>
<dbReference type="Gene3D" id="3.40.50.720">
    <property type="entry name" value="NAD(P)-binding Rossmann-like Domain"/>
    <property type="match status" value="1"/>
</dbReference>
<dbReference type="PANTHER" id="PTHR43245:SF51">
    <property type="entry name" value="SHORT CHAIN DEHYDROGENASE_REDUCTASE FAMILY 42E, MEMBER 2"/>
    <property type="match status" value="1"/>
</dbReference>
<dbReference type="SUPFAM" id="SSF51735">
    <property type="entry name" value="NAD(P)-binding Rossmann-fold domains"/>
    <property type="match status" value="1"/>
</dbReference>
<keyword evidence="6" id="KW-1185">Reference proteome</keyword>
<comment type="caution">
    <text evidence="5">The sequence shown here is derived from an EMBL/GenBank/DDBJ whole genome shotgun (WGS) entry which is preliminary data.</text>
</comment>
<dbReference type="AlphaFoldDB" id="A0AAD4KHU9"/>
<evidence type="ECO:0000313" key="5">
    <source>
        <dbReference type="EMBL" id="KAH8692056.1"/>
    </source>
</evidence>
<dbReference type="InterPro" id="IPR050177">
    <property type="entry name" value="Lipid_A_modif_metabolic_enz"/>
</dbReference>
<gene>
    <name evidence="5" type="ORF">BGW36DRAFT_386881</name>
</gene>
<dbReference type="RefSeq" id="XP_046068053.1">
    <property type="nucleotide sequence ID" value="XM_046217052.1"/>
</dbReference>
<dbReference type="PANTHER" id="PTHR43245">
    <property type="entry name" value="BIFUNCTIONAL POLYMYXIN RESISTANCE PROTEIN ARNA"/>
    <property type="match status" value="1"/>
</dbReference>
<keyword evidence="2" id="KW-0560">Oxidoreductase</keyword>
<dbReference type="GO" id="GO:0016616">
    <property type="term" value="F:oxidoreductase activity, acting on the CH-OH group of donors, NAD or NADP as acceptor"/>
    <property type="evidence" value="ECO:0007669"/>
    <property type="project" value="InterPro"/>
</dbReference>
<evidence type="ECO:0000259" key="4">
    <source>
        <dbReference type="Pfam" id="PF01073"/>
    </source>
</evidence>
<dbReference type="Proteomes" id="UP001201262">
    <property type="component" value="Unassembled WGS sequence"/>
</dbReference>
<feature type="domain" description="3-beta hydroxysteroid dehydrogenase/isomerase" evidence="4">
    <location>
        <begin position="9"/>
        <end position="266"/>
    </location>
</feature>
<organism evidence="5 6">
    <name type="scientific">Talaromyces proteolyticus</name>
    <dbReference type="NCBI Taxonomy" id="1131652"/>
    <lineage>
        <taxon>Eukaryota</taxon>
        <taxon>Fungi</taxon>
        <taxon>Dikarya</taxon>
        <taxon>Ascomycota</taxon>
        <taxon>Pezizomycotina</taxon>
        <taxon>Eurotiomycetes</taxon>
        <taxon>Eurotiomycetidae</taxon>
        <taxon>Eurotiales</taxon>
        <taxon>Trichocomaceae</taxon>
        <taxon>Talaromyces</taxon>
        <taxon>Talaromyces sect. Bacilispori</taxon>
    </lineage>
</organism>
<proteinExistence type="inferred from homology"/>
<dbReference type="Pfam" id="PF01073">
    <property type="entry name" value="3Beta_HSD"/>
    <property type="match status" value="1"/>
</dbReference>
<feature type="transmembrane region" description="Helical" evidence="3">
    <location>
        <begin position="272"/>
        <end position="291"/>
    </location>
</feature>
<evidence type="ECO:0000313" key="6">
    <source>
        <dbReference type="Proteomes" id="UP001201262"/>
    </source>
</evidence>
<evidence type="ECO:0000256" key="3">
    <source>
        <dbReference type="SAM" id="Phobius"/>
    </source>
</evidence>
<dbReference type="InterPro" id="IPR036291">
    <property type="entry name" value="NAD(P)-bd_dom_sf"/>
</dbReference>
<dbReference type="EMBL" id="JAJTJA010000011">
    <property type="protein sequence ID" value="KAH8692056.1"/>
    <property type="molecule type" value="Genomic_DNA"/>
</dbReference>
<keyword evidence="3" id="KW-0472">Membrane</keyword>
<dbReference type="InterPro" id="IPR002225">
    <property type="entry name" value="3Beta_OHSteriod_DH/Estase"/>
</dbReference>